<evidence type="ECO:0000313" key="1">
    <source>
        <dbReference type="EMBL" id="WHY31649.1"/>
    </source>
</evidence>
<dbReference type="AlphaFoldDB" id="A0AA95LWP6"/>
<organism evidence="1 2">
    <name type="scientific">Bacillus wiedmannii</name>
    <dbReference type="NCBI Taxonomy" id="1890302"/>
    <lineage>
        <taxon>Bacteria</taxon>
        <taxon>Bacillati</taxon>
        <taxon>Bacillota</taxon>
        <taxon>Bacilli</taxon>
        <taxon>Bacillales</taxon>
        <taxon>Bacillaceae</taxon>
        <taxon>Bacillus</taxon>
        <taxon>Bacillus cereus group</taxon>
    </lineage>
</organism>
<dbReference type="EMBL" id="CP126099">
    <property type="protein sequence ID" value="WHY31649.1"/>
    <property type="molecule type" value="Genomic_DNA"/>
</dbReference>
<dbReference type="Proteomes" id="UP001178303">
    <property type="component" value="Chromosome"/>
</dbReference>
<proteinExistence type="predicted"/>
<reference evidence="1" key="1">
    <citation type="submission" date="2023-05" db="EMBL/GenBank/DDBJ databases">
        <title>Comparative genomics of Bacillaceae isolates and their secondary metabolite potential.</title>
        <authorList>
            <person name="Song L."/>
            <person name="Nielsen L.J."/>
            <person name="Mohite O."/>
            <person name="Xu X."/>
            <person name="Weber T."/>
            <person name="Kovacs A.T."/>
        </authorList>
    </citation>
    <scope>NUCLEOTIDE SEQUENCE</scope>
    <source>
        <strain evidence="1">LN15</strain>
    </source>
</reference>
<evidence type="ECO:0000313" key="2">
    <source>
        <dbReference type="Proteomes" id="UP001178303"/>
    </source>
</evidence>
<protein>
    <submittedName>
        <fullName evidence="1">Uncharacterized protein</fullName>
    </submittedName>
</protein>
<sequence length="60" mass="6931">MDKRFIQQAAKFWWAHVIAAHYNICPQGVKKWDAEDVMESLAAIGIMEKNSKKNMPKTPK</sequence>
<name>A0AA95LWP6_9BACI</name>
<gene>
    <name evidence="1" type="ORF">QNH45_13055</name>
</gene>
<accession>A0AA95LWP6</accession>
<dbReference type="RefSeq" id="WP_283886076.1">
    <property type="nucleotide sequence ID" value="NZ_CP126099.1"/>
</dbReference>